<sequence length="121" mass="13331">MEEDLRAAERRLQAAQLAADADALDELLDDRLIFTFDGSTYGKQDDLELQRSGAQSLSRLEEEELQVLVDGSTGVTWFLGTLAGTSGGAAFHARMRYTRTWIKDGQGRWKVIAAHASVVTD</sequence>
<dbReference type="Proteomes" id="UP000669179">
    <property type="component" value="Unassembled WGS sequence"/>
</dbReference>
<feature type="domain" description="DUF4440" evidence="1">
    <location>
        <begin position="5"/>
        <end position="111"/>
    </location>
</feature>
<dbReference type="Gene3D" id="3.10.450.50">
    <property type="match status" value="1"/>
</dbReference>
<dbReference type="AlphaFoldDB" id="A0A939T900"/>
<dbReference type="RefSeq" id="WP_208262903.1">
    <property type="nucleotide sequence ID" value="NZ_JAGEOJ010000028.1"/>
</dbReference>
<name>A0A939T900_9ACTN</name>
<keyword evidence="3" id="KW-1185">Reference proteome</keyword>
<dbReference type="SUPFAM" id="SSF54427">
    <property type="entry name" value="NTF2-like"/>
    <property type="match status" value="1"/>
</dbReference>
<evidence type="ECO:0000313" key="3">
    <source>
        <dbReference type="Proteomes" id="UP000669179"/>
    </source>
</evidence>
<gene>
    <name evidence="2" type="ORF">J4573_46825</name>
</gene>
<protein>
    <submittedName>
        <fullName evidence="2">Nuclear transport factor 2 family protein</fullName>
    </submittedName>
</protein>
<accession>A0A939T900</accession>
<evidence type="ECO:0000313" key="2">
    <source>
        <dbReference type="EMBL" id="MBO2454673.1"/>
    </source>
</evidence>
<dbReference type="InterPro" id="IPR027843">
    <property type="entry name" value="DUF4440"/>
</dbReference>
<dbReference type="InterPro" id="IPR032710">
    <property type="entry name" value="NTF2-like_dom_sf"/>
</dbReference>
<comment type="caution">
    <text evidence="2">The sequence shown here is derived from an EMBL/GenBank/DDBJ whole genome shotgun (WGS) entry which is preliminary data.</text>
</comment>
<evidence type="ECO:0000259" key="1">
    <source>
        <dbReference type="Pfam" id="PF14534"/>
    </source>
</evidence>
<dbReference type="Pfam" id="PF14534">
    <property type="entry name" value="DUF4440"/>
    <property type="match status" value="1"/>
</dbReference>
<dbReference type="EMBL" id="JAGEOJ010000028">
    <property type="protein sequence ID" value="MBO2454673.1"/>
    <property type="molecule type" value="Genomic_DNA"/>
</dbReference>
<organism evidence="2 3">
    <name type="scientific">Actinomadura barringtoniae</name>
    <dbReference type="NCBI Taxonomy" id="1427535"/>
    <lineage>
        <taxon>Bacteria</taxon>
        <taxon>Bacillati</taxon>
        <taxon>Actinomycetota</taxon>
        <taxon>Actinomycetes</taxon>
        <taxon>Streptosporangiales</taxon>
        <taxon>Thermomonosporaceae</taxon>
        <taxon>Actinomadura</taxon>
    </lineage>
</organism>
<reference evidence="2" key="1">
    <citation type="submission" date="2021-03" db="EMBL/GenBank/DDBJ databases">
        <authorList>
            <person name="Kanchanasin P."/>
            <person name="Saeng-In P."/>
            <person name="Phongsopitanun W."/>
            <person name="Yuki M."/>
            <person name="Kudo T."/>
            <person name="Ohkuma M."/>
            <person name="Tanasupawat S."/>
        </authorList>
    </citation>
    <scope>NUCLEOTIDE SEQUENCE</scope>
    <source>
        <strain evidence="2">GKU 128</strain>
    </source>
</reference>
<proteinExistence type="predicted"/>